<dbReference type="EMBL" id="MU006235">
    <property type="protein sequence ID" value="KAF2822195.1"/>
    <property type="molecule type" value="Genomic_DNA"/>
</dbReference>
<feature type="region of interest" description="Disordered" evidence="1">
    <location>
        <begin position="36"/>
        <end position="82"/>
    </location>
</feature>
<evidence type="ECO:0000313" key="3">
    <source>
        <dbReference type="Proteomes" id="UP000799424"/>
    </source>
</evidence>
<keyword evidence="3" id="KW-1185">Reference proteome</keyword>
<organism evidence="2 3">
    <name type="scientific">Ophiobolus disseminans</name>
    <dbReference type="NCBI Taxonomy" id="1469910"/>
    <lineage>
        <taxon>Eukaryota</taxon>
        <taxon>Fungi</taxon>
        <taxon>Dikarya</taxon>
        <taxon>Ascomycota</taxon>
        <taxon>Pezizomycotina</taxon>
        <taxon>Dothideomycetes</taxon>
        <taxon>Pleosporomycetidae</taxon>
        <taxon>Pleosporales</taxon>
        <taxon>Pleosporineae</taxon>
        <taxon>Phaeosphaeriaceae</taxon>
        <taxon>Ophiobolus</taxon>
    </lineage>
</organism>
<protein>
    <submittedName>
        <fullName evidence="2">Uncharacterized protein</fullName>
    </submittedName>
</protein>
<name>A0A6A6ZPM1_9PLEO</name>
<proteinExistence type="predicted"/>
<dbReference type="Proteomes" id="UP000799424">
    <property type="component" value="Unassembled WGS sequence"/>
</dbReference>
<sequence length="216" mass="23191">MGEHNQLSVLFFSHPHKYPALPLVFQQTFSIHNHPNHKTQIQQSHNKTTTPPKCPSHSAPSTTSPPQQARVAPHHPSQGRPPHKFVPLFCGPKTGSHASPLPQHYLAYSTSERGATSEHGAQAVVDTVKLLAASATGNDAAITKDPATIKDPATSATVEMTSSVAEDVRRLENELKGPITTVWADGYGDGCKEEGNGEGNMEAVGAVRLENGDWEI</sequence>
<reference evidence="2" key="1">
    <citation type="journal article" date="2020" name="Stud. Mycol.">
        <title>101 Dothideomycetes genomes: a test case for predicting lifestyles and emergence of pathogens.</title>
        <authorList>
            <person name="Haridas S."/>
            <person name="Albert R."/>
            <person name="Binder M."/>
            <person name="Bloem J."/>
            <person name="Labutti K."/>
            <person name="Salamov A."/>
            <person name="Andreopoulos B."/>
            <person name="Baker S."/>
            <person name="Barry K."/>
            <person name="Bills G."/>
            <person name="Bluhm B."/>
            <person name="Cannon C."/>
            <person name="Castanera R."/>
            <person name="Culley D."/>
            <person name="Daum C."/>
            <person name="Ezra D."/>
            <person name="Gonzalez J."/>
            <person name="Henrissat B."/>
            <person name="Kuo A."/>
            <person name="Liang C."/>
            <person name="Lipzen A."/>
            <person name="Lutzoni F."/>
            <person name="Magnuson J."/>
            <person name="Mondo S."/>
            <person name="Nolan M."/>
            <person name="Ohm R."/>
            <person name="Pangilinan J."/>
            <person name="Park H.-J."/>
            <person name="Ramirez L."/>
            <person name="Alfaro M."/>
            <person name="Sun H."/>
            <person name="Tritt A."/>
            <person name="Yoshinaga Y."/>
            <person name="Zwiers L.-H."/>
            <person name="Turgeon B."/>
            <person name="Goodwin S."/>
            <person name="Spatafora J."/>
            <person name="Crous P."/>
            <person name="Grigoriev I."/>
        </authorList>
    </citation>
    <scope>NUCLEOTIDE SEQUENCE</scope>
    <source>
        <strain evidence="2">CBS 113818</strain>
    </source>
</reference>
<feature type="compositionally biased region" description="Low complexity" evidence="1">
    <location>
        <begin position="55"/>
        <end position="69"/>
    </location>
</feature>
<dbReference type="AlphaFoldDB" id="A0A6A6ZPM1"/>
<evidence type="ECO:0000313" key="2">
    <source>
        <dbReference type="EMBL" id="KAF2822195.1"/>
    </source>
</evidence>
<evidence type="ECO:0000256" key="1">
    <source>
        <dbReference type="SAM" id="MobiDB-lite"/>
    </source>
</evidence>
<accession>A0A6A6ZPM1</accession>
<gene>
    <name evidence="2" type="ORF">CC86DRAFT_410574</name>
</gene>
<feature type="compositionally biased region" description="Polar residues" evidence="1">
    <location>
        <begin position="36"/>
        <end position="51"/>
    </location>
</feature>